<reference evidence="2" key="1">
    <citation type="submission" date="2017-06" db="EMBL/GenBank/DDBJ databases">
        <authorList>
            <person name="Varghese N."/>
            <person name="Submissions S."/>
        </authorList>
    </citation>
    <scope>NUCLEOTIDE SEQUENCE [LARGE SCALE GENOMIC DNA]</scope>
    <source>
        <strain evidence="2">DSM 44485</strain>
    </source>
</reference>
<organism evidence="1 2">
    <name type="scientific">Actinomadura mexicana</name>
    <dbReference type="NCBI Taxonomy" id="134959"/>
    <lineage>
        <taxon>Bacteria</taxon>
        <taxon>Bacillati</taxon>
        <taxon>Actinomycetota</taxon>
        <taxon>Actinomycetes</taxon>
        <taxon>Streptosporangiales</taxon>
        <taxon>Thermomonosporaceae</taxon>
        <taxon>Actinomadura</taxon>
    </lineage>
</organism>
<keyword evidence="2" id="KW-1185">Reference proteome</keyword>
<evidence type="ECO:0000313" key="1">
    <source>
        <dbReference type="EMBL" id="SNS80663.1"/>
    </source>
</evidence>
<dbReference type="EMBL" id="FZNP01000031">
    <property type="protein sequence ID" value="SNS80663.1"/>
    <property type="molecule type" value="Genomic_DNA"/>
</dbReference>
<dbReference type="OrthoDB" id="4571431at2"/>
<protein>
    <submittedName>
        <fullName evidence="1">Uncharacterized protein</fullName>
    </submittedName>
</protein>
<dbReference type="Proteomes" id="UP000198420">
    <property type="component" value="Unassembled WGS sequence"/>
</dbReference>
<accession>A0A239HIK4</accession>
<evidence type="ECO:0000313" key="2">
    <source>
        <dbReference type="Proteomes" id="UP000198420"/>
    </source>
</evidence>
<gene>
    <name evidence="1" type="ORF">SAMN06265355_13127</name>
</gene>
<name>A0A239HIK4_9ACTN</name>
<proteinExistence type="predicted"/>
<dbReference type="RefSeq" id="WP_089316974.1">
    <property type="nucleotide sequence ID" value="NZ_FZNP01000031.1"/>
</dbReference>
<dbReference type="AlphaFoldDB" id="A0A239HIK4"/>
<sequence length="118" mass="12535">MADRDEPTERRGTEPVEAVDLAEHAQQLAQARAAGTAAAAGRLLGLPELPGGDVWADIAGAAAVTGIAPKTISGWLTRGGPKSAPFPAPHRFLYRNYWPLSELEDWTEGYRAEQQAGA</sequence>